<dbReference type="STRING" id="530584.SAMN05421630_11580"/>
<dbReference type="KEGG" id="pmad:BAY61_32370"/>
<dbReference type="Proteomes" id="UP000199494">
    <property type="component" value="Unassembled WGS sequence"/>
</dbReference>
<gene>
    <name evidence="1" type="ORF">SAMN05421630_11580</name>
</gene>
<dbReference type="OrthoDB" id="5194072at2"/>
<proteinExistence type="predicted"/>
<name>A0A222W1B4_9PSEU</name>
<evidence type="ECO:0000313" key="1">
    <source>
        <dbReference type="EMBL" id="SDD96697.1"/>
    </source>
</evidence>
<accession>A0A222W1B4</accession>
<dbReference type="AlphaFoldDB" id="A0A222W1B4"/>
<keyword evidence="2" id="KW-1185">Reference proteome</keyword>
<sequence>MLTADDLFYDPVKTFVDVFSDSLLACHVGDLLTCGEVNVLAGLLADRRHHVAAEHWLAQHKTACDDPHIH</sequence>
<organism evidence="1 2">
    <name type="scientific">Prauserella marina</name>
    <dbReference type="NCBI Taxonomy" id="530584"/>
    <lineage>
        <taxon>Bacteria</taxon>
        <taxon>Bacillati</taxon>
        <taxon>Actinomycetota</taxon>
        <taxon>Actinomycetes</taxon>
        <taxon>Pseudonocardiales</taxon>
        <taxon>Pseudonocardiaceae</taxon>
        <taxon>Prauserella</taxon>
    </lineage>
</organism>
<protein>
    <submittedName>
        <fullName evidence="1">Uncharacterized protein</fullName>
    </submittedName>
</protein>
<reference evidence="1 2" key="1">
    <citation type="submission" date="2016-10" db="EMBL/GenBank/DDBJ databases">
        <authorList>
            <person name="de Groot N.N."/>
        </authorList>
    </citation>
    <scope>NUCLEOTIDE SEQUENCE [LARGE SCALE GENOMIC DNA]</scope>
    <source>
        <strain evidence="1 2">CGMCC 4.5506</strain>
    </source>
</reference>
<dbReference type="EMBL" id="FMZE01000015">
    <property type="protein sequence ID" value="SDD96697.1"/>
    <property type="molecule type" value="Genomic_DNA"/>
</dbReference>
<evidence type="ECO:0000313" key="2">
    <source>
        <dbReference type="Proteomes" id="UP000199494"/>
    </source>
</evidence>
<dbReference type="RefSeq" id="WP_091810654.1">
    <property type="nucleotide sequence ID" value="NZ_CP016354.1"/>
</dbReference>